<evidence type="ECO:0000259" key="8">
    <source>
        <dbReference type="Pfam" id="PF00082"/>
    </source>
</evidence>
<dbReference type="Pfam" id="PF00082">
    <property type="entry name" value="Peptidase_S8"/>
    <property type="match status" value="2"/>
</dbReference>
<keyword evidence="4 6" id="KW-0720">Serine protease</keyword>
<dbReference type="InterPro" id="IPR022398">
    <property type="entry name" value="Peptidase_S8_His-AS"/>
</dbReference>
<evidence type="ECO:0000256" key="5">
    <source>
        <dbReference type="PIRSR" id="PIRSR615500-1"/>
    </source>
</evidence>
<evidence type="ECO:0000256" key="6">
    <source>
        <dbReference type="PROSITE-ProRule" id="PRU01240"/>
    </source>
</evidence>
<dbReference type="InterPro" id="IPR015500">
    <property type="entry name" value="Peptidase_S8_subtilisin-rel"/>
</dbReference>
<accession>A0A1H3RFU5</accession>
<dbReference type="AlphaFoldDB" id="A0A1H3RFU5"/>
<dbReference type="PANTHER" id="PTHR43806">
    <property type="entry name" value="PEPTIDASE S8"/>
    <property type="match status" value="1"/>
</dbReference>
<evidence type="ECO:0000313" key="9">
    <source>
        <dbReference type="EMBL" id="SDZ24614.1"/>
    </source>
</evidence>
<evidence type="ECO:0000256" key="2">
    <source>
        <dbReference type="ARBA" id="ARBA00022670"/>
    </source>
</evidence>
<keyword evidence="10" id="KW-1185">Reference proteome</keyword>
<dbReference type="SUPFAM" id="SSF52743">
    <property type="entry name" value="Subtilisin-like"/>
    <property type="match status" value="1"/>
</dbReference>
<dbReference type="InterPro" id="IPR050131">
    <property type="entry name" value="Peptidase_S8_subtilisin-like"/>
</dbReference>
<dbReference type="InterPro" id="IPR000209">
    <property type="entry name" value="Peptidase_S8/S53_dom"/>
</dbReference>
<gene>
    <name evidence="9" type="ORF">SAMN05660209_05163</name>
</gene>
<dbReference type="PROSITE" id="PS00137">
    <property type="entry name" value="SUBTILASE_HIS"/>
    <property type="match status" value="1"/>
</dbReference>
<protein>
    <submittedName>
        <fullName evidence="9">Subtilase family protein</fullName>
    </submittedName>
</protein>
<dbReference type="InterPro" id="IPR036852">
    <property type="entry name" value="Peptidase_S8/S53_dom_sf"/>
</dbReference>
<organism evidence="9 10">
    <name type="scientific">Geodermatophilus africanus</name>
    <dbReference type="NCBI Taxonomy" id="1137993"/>
    <lineage>
        <taxon>Bacteria</taxon>
        <taxon>Bacillati</taxon>
        <taxon>Actinomycetota</taxon>
        <taxon>Actinomycetes</taxon>
        <taxon>Geodermatophilales</taxon>
        <taxon>Geodermatophilaceae</taxon>
        <taxon>Geodermatophilus</taxon>
    </lineage>
</organism>
<feature type="active site" description="Charge relay system" evidence="5 6">
    <location>
        <position position="564"/>
    </location>
</feature>
<proteinExistence type="inferred from homology"/>
<dbReference type="Gene3D" id="3.40.50.200">
    <property type="entry name" value="Peptidase S8/S53 domain"/>
    <property type="match status" value="1"/>
</dbReference>
<dbReference type="GO" id="GO:0006508">
    <property type="term" value="P:proteolysis"/>
    <property type="evidence" value="ECO:0007669"/>
    <property type="project" value="UniProtKB-KW"/>
</dbReference>
<dbReference type="STRING" id="1137993.SAMN05660209_05163"/>
<dbReference type="PROSITE" id="PS00138">
    <property type="entry name" value="SUBTILASE_SER"/>
    <property type="match status" value="1"/>
</dbReference>
<feature type="region of interest" description="Disordered" evidence="7">
    <location>
        <begin position="511"/>
        <end position="537"/>
    </location>
</feature>
<comment type="similarity">
    <text evidence="1 6">Belongs to the peptidase S8 family.</text>
</comment>
<feature type="domain" description="Peptidase S8/S53" evidence="8">
    <location>
        <begin position="132"/>
        <end position="328"/>
    </location>
</feature>
<dbReference type="Proteomes" id="UP000198921">
    <property type="component" value="Unassembled WGS sequence"/>
</dbReference>
<dbReference type="InterPro" id="IPR023828">
    <property type="entry name" value="Peptidase_S8_Ser-AS"/>
</dbReference>
<sequence length="625" mass="65614">MARHLDPALDPRLRRLVLAQDDPARLEDLAEQEIPVRDGGIPAEGAPRTRVLVRTSGEAPTAGTPTSSWTTVAEGIYAVEIPVAELEALAEDPRVQFVEAARLMAPELVTSVPTTRADLLRVAAPPRPALTGKGTVVGIIDFGLDFTLGDFIDPHGNTRVAFLWDQSLTPQAGESSPAGFGRGVEYDAAAINVALKDPNPFSVVRHLPDVASHGTHVAGTAVGSGRSGDANFPAGQHVGVAPEATIVFVQPDTTGNAGSFTDSVAVAEAISYVYAKARELGLPCVINMSLGQNGGSHDGESLVEQAVDRLLEVPGRAFVHAAGNEHIWRGHASGVLATGDVRTLQWRTGGGIPLPGMTLPPGSDRTPNELEIWYSPRDELHVRLTDPTGAVTAVVVPGQTQSHSFPGGNRAFIDSERFSSLNGDARIFIAVDRGTAPRVAAGIWQVEITAARARSGRFDAWIERDARDRANNFADQSFFVGTDFDPVMTLGTPATSRRGISVANYDHVTVAPSASSSRGRTRDGRDKPEVAAPGTNIVSSCALGGRPDGAGGVHPMRTAKSGTSMAAPHVAGIIALLLQMDPTLTAAQLRKAVLASADPPNGVLPFDAAWGYGRVDAVEAARLLT</sequence>
<dbReference type="InterPro" id="IPR034045">
    <property type="entry name" value="Pep_S8_CspA-like"/>
</dbReference>
<dbReference type="RefSeq" id="WP_139263841.1">
    <property type="nucleotide sequence ID" value="NZ_FNOT01000037.1"/>
</dbReference>
<evidence type="ECO:0000256" key="1">
    <source>
        <dbReference type="ARBA" id="ARBA00011073"/>
    </source>
</evidence>
<evidence type="ECO:0000256" key="3">
    <source>
        <dbReference type="ARBA" id="ARBA00022801"/>
    </source>
</evidence>
<feature type="active site" description="Charge relay system" evidence="5 6">
    <location>
        <position position="213"/>
    </location>
</feature>
<dbReference type="EMBL" id="FNOT01000037">
    <property type="protein sequence ID" value="SDZ24614.1"/>
    <property type="molecule type" value="Genomic_DNA"/>
</dbReference>
<evidence type="ECO:0000256" key="7">
    <source>
        <dbReference type="SAM" id="MobiDB-lite"/>
    </source>
</evidence>
<keyword evidence="3 6" id="KW-0378">Hydrolase</keyword>
<dbReference type="Gene3D" id="2.60.120.1290">
    <property type="match status" value="1"/>
</dbReference>
<dbReference type="PANTHER" id="PTHR43806:SF11">
    <property type="entry name" value="CEREVISIN-RELATED"/>
    <property type="match status" value="1"/>
</dbReference>
<dbReference type="CDD" id="cd07478">
    <property type="entry name" value="Peptidases_S8_CspA-like"/>
    <property type="match status" value="1"/>
</dbReference>
<name>A0A1H3RFU5_9ACTN</name>
<feature type="compositionally biased region" description="Basic and acidic residues" evidence="7">
    <location>
        <begin position="520"/>
        <end position="529"/>
    </location>
</feature>
<dbReference type="PRINTS" id="PR00723">
    <property type="entry name" value="SUBTILISIN"/>
</dbReference>
<keyword evidence="2 6" id="KW-0645">Protease</keyword>
<evidence type="ECO:0000256" key="4">
    <source>
        <dbReference type="ARBA" id="ARBA00022825"/>
    </source>
</evidence>
<dbReference type="PROSITE" id="PS51892">
    <property type="entry name" value="SUBTILASE"/>
    <property type="match status" value="1"/>
</dbReference>
<feature type="domain" description="Peptidase S8/S53" evidence="8">
    <location>
        <begin position="489"/>
        <end position="613"/>
    </location>
</feature>
<evidence type="ECO:0000313" key="10">
    <source>
        <dbReference type="Proteomes" id="UP000198921"/>
    </source>
</evidence>
<dbReference type="GO" id="GO:0004252">
    <property type="term" value="F:serine-type endopeptidase activity"/>
    <property type="evidence" value="ECO:0007669"/>
    <property type="project" value="UniProtKB-UniRule"/>
</dbReference>
<reference evidence="10" key="1">
    <citation type="submission" date="2016-10" db="EMBL/GenBank/DDBJ databases">
        <authorList>
            <person name="Varghese N."/>
            <person name="Submissions S."/>
        </authorList>
    </citation>
    <scope>NUCLEOTIDE SEQUENCE [LARGE SCALE GENOMIC DNA]</scope>
    <source>
        <strain evidence="10">DSM 45422</strain>
    </source>
</reference>
<feature type="active site" description="Charge relay system" evidence="5 6">
    <location>
        <position position="141"/>
    </location>
</feature>
<dbReference type="OrthoDB" id="614750at2"/>